<dbReference type="Gene3D" id="2.30.40.10">
    <property type="entry name" value="Urease, subunit C, domain 1"/>
    <property type="match status" value="1"/>
</dbReference>
<comment type="caution">
    <text evidence="2">The sequence shown here is derived from an EMBL/GenBank/DDBJ whole genome shotgun (WGS) entry which is preliminary data.</text>
</comment>
<gene>
    <name evidence="2" type="ORF">LG651_12870</name>
</gene>
<dbReference type="SUPFAM" id="SSF51338">
    <property type="entry name" value="Composite domain of metallo-dependent hydrolases"/>
    <property type="match status" value="1"/>
</dbReference>
<sequence>MKHILSLALVFACLFTACKKRTDSKNQTDTKLSYEVVFREKPAGVYEKWSIDEDSFEYFYEYTDRGRGPKFSEKITLQNGVIASQTISGVNYRKVNIEEKFSSNPSTVSWSNAKGDGEASYNASSLYFRFDGTPAIYEILAQNLIESKNHKVKLYPEGEASLLKKYNLTLKNGESVQLISVKGLDMNPKYIWLQSNEMIGKIDGNLHVIRNDFTSERLNMKKLQDSIEIDYLKQEATRLTHKINQTLVIQNVNVFTESGGLLYNQDVVVENNVIKNIYPFSKSKTLNKEAQVIDGSGKTLLPGMYDMHTHNTNSRGLLHIAGGITSVRDLANNKQLKKLSKQFNTNEIIGPRIVTFAGIIDGSGPYANQRNVVSSLEEGLKEVQVYKDLGYQQIKLYSSIKPEWVKPLADKSHDLGMRVSGHIPAYMTATQAINQGYNEIQHINMVFLNFLSDTIDTRTPLRHIMPAEHGAHLSLQSKEYIDFVNLLKEKNIVIDPTVSIFEDMYVSQVGEISPTYKPIASRLPVMNQRGFYSGGLPKSGYKIERYAKSLDKMLEVINDFYKQGIQIVPGTDGLPGFLYHRELEMYAKAGISNSEVLQLATIKSAELTETSQDYGSIKVGKKADLILIDGNPLDDISNIRRVELTMKDGNLFYAKELYESLGIKHFK</sequence>
<dbReference type="Pfam" id="PF01979">
    <property type="entry name" value="Amidohydro_1"/>
    <property type="match status" value="1"/>
</dbReference>
<dbReference type="AlphaFoldDB" id="A0A9X1I878"/>
<dbReference type="Proteomes" id="UP001139286">
    <property type="component" value="Unassembled WGS sequence"/>
</dbReference>
<name>A0A9X1I878_9FLAO</name>
<reference evidence="2" key="1">
    <citation type="submission" date="2021-10" db="EMBL/GenBank/DDBJ databases">
        <title>Tamlana sargassums sp. nov., and Tamlana laminarinivorans sp. nov., two new bacteria isolated from the brown alga.</title>
        <authorList>
            <person name="Li J."/>
        </authorList>
    </citation>
    <scope>NUCLEOTIDE SEQUENCE</scope>
    <source>
        <strain evidence="2">62-3</strain>
    </source>
</reference>
<organism evidence="2 3">
    <name type="scientific">Neotamlana sargassicola</name>
    <dbReference type="NCBI Taxonomy" id="2883125"/>
    <lineage>
        <taxon>Bacteria</taxon>
        <taxon>Pseudomonadati</taxon>
        <taxon>Bacteroidota</taxon>
        <taxon>Flavobacteriia</taxon>
        <taxon>Flavobacteriales</taxon>
        <taxon>Flavobacteriaceae</taxon>
        <taxon>Neotamlana</taxon>
    </lineage>
</organism>
<accession>A0A9X1I878</accession>
<feature type="domain" description="Amidohydrolase-related" evidence="1">
    <location>
        <begin position="301"/>
        <end position="651"/>
    </location>
</feature>
<dbReference type="PANTHER" id="PTHR43135:SF3">
    <property type="entry name" value="ALPHA-D-RIBOSE 1-METHYLPHOSPHONATE 5-TRIPHOSPHATE DIPHOSPHATASE"/>
    <property type="match status" value="1"/>
</dbReference>
<dbReference type="SUPFAM" id="SSF51556">
    <property type="entry name" value="Metallo-dependent hydrolases"/>
    <property type="match status" value="1"/>
</dbReference>
<evidence type="ECO:0000313" key="3">
    <source>
        <dbReference type="Proteomes" id="UP001139286"/>
    </source>
</evidence>
<dbReference type="InterPro" id="IPR006680">
    <property type="entry name" value="Amidohydro-rel"/>
</dbReference>
<dbReference type="PROSITE" id="PS51257">
    <property type="entry name" value="PROKAR_LIPOPROTEIN"/>
    <property type="match status" value="1"/>
</dbReference>
<keyword evidence="3" id="KW-1185">Reference proteome</keyword>
<evidence type="ECO:0000259" key="1">
    <source>
        <dbReference type="Pfam" id="PF01979"/>
    </source>
</evidence>
<dbReference type="PANTHER" id="PTHR43135">
    <property type="entry name" value="ALPHA-D-RIBOSE 1-METHYLPHOSPHONATE 5-TRIPHOSPHATE DIPHOSPHATASE"/>
    <property type="match status" value="1"/>
</dbReference>
<dbReference type="Gene3D" id="3.20.20.140">
    <property type="entry name" value="Metal-dependent hydrolases"/>
    <property type="match status" value="1"/>
</dbReference>
<dbReference type="EMBL" id="JAJAPX010000005">
    <property type="protein sequence ID" value="MCB4809143.1"/>
    <property type="molecule type" value="Genomic_DNA"/>
</dbReference>
<dbReference type="GO" id="GO:0016810">
    <property type="term" value="F:hydrolase activity, acting on carbon-nitrogen (but not peptide) bonds"/>
    <property type="evidence" value="ECO:0007669"/>
    <property type="project" value="InterPro"/>
</dbReference>
<evidence type="ECO:0000313" key="2">
    <source>
        <dbReference type="EMBL" id="MCB4809143.1"/>
    </source>
</evidence>
<dbReference type="InterPro" id="IPR051781">
    <property type="entry name" value="Metallo-dep_Hydrolase"/>
</dbReference>
<dbReference type="InterPro" id="IPR032466">
    <property type="entry name" value="Metal_Hydrolase"/>
</dbReference>
<dbReference type="InterPro" id="IPR011059">
    <property type="entry name" value="Metal-dep_hydrolase_composite"/>
</dbReference>
<protein>
    <submittedName>
        <fullName evidence="2">Amidohydrolase family protein</fullName>
    </submittedName>
</protein>
<dbReference type="RefSeq" id="WP_226696522.1">
    <property type="nucleotide sequence ID" value="NZ_JAJAPX010000005.1"/>
</dbReference>
<proteinExistence type="predicted"/>